<organism evidence="3 4">
    <name type="scientific">Halosaccharopolyspora lacisalsi</name>
    <dbReference type="NCBI Taxonomy" id="1000566"/>
    <lineage>
        <taxon>Bacteria</taxon>
        <taxon>Bacillati</taxon>
        <taxon>Actinomycetota</taxon>
        <taxon>Actinomycetes</taxon>
        <taxon>Pseudonocardiales</taxon>
        <taxon>Pseudonocardiaceae</taxon>
        <taxon>Halosaccharopolyspora</taxon>
    </lineage>
</organism>
<keyword evidence="2" id="KW-0472">Membrane</keyword>
<feature type="region of interest" description="Disordered" evidence="1">
    <location>
        <begin position="36"/>
        <end position="55"/>
    </location>
</feature>
<name>A0A839DY35_9PSEU</name>
<feature type="transmembrane region" description="Helical" evidence="2">
    <location>
        <begin position="58"/>
        <end position="75"/>
    </location>
</feature>
<evidence type="ECO:0000256" key="1">
    <source>
        <dbReference type="SAM" id="MobiDB-lite"/>
    </source>
</evidence>
<proteinExistence type="predicted"/>
<reference evidence="3 4" key="1">
    <citation type="submission" date="2020-07" db="EMBL/GenBank/DDBJ databases">
        <title>Sequencing the genomes of 1000 actinobacteria strains.</title>
        <authorList>
            <person name="Klenk H.-P."/>
        </authorList>
    </citation>
    <scope>NUCLEOTIDE SEQUENCE [LARGE SCALE GENOMIC DNA]</scope>
    <source>
        <strain evidence="3 4">DSM 45975</strain>
    </source>
</reference>
<evidence type="ECO:0008006" key="5">
    <source>
        <dbReference type="Google" id="ProtNLM"/>
    </source>
</evidence>
<dbReference type="EMBL" id="JACGWZ010000006">
    <property type="protein sequence ID" value="MBA8826872.1"/>
    <property type="molecule type" value="Genomic_DNA"/>
</dbReference>
<evidence type="ECO:0000256" key="2">
    <source>
        <dbReference type="SAM" id="Phobius"/>
    </source>
</evidence>
<protein>
    <recommendedName>
        <fullName evidence="5">MYXO-CTERM domain-containing protein</fullName>
    </recommendedName>
</protein>
<dbReference type="AlphaFoldDB" id="A0A839DY35"/>
<sequence>MNRAVRALAILALGWGLVLAPVPTLVGSPVVAVAQEQHAPPSGDKQPGESGLSSNSGQRYVVGGLGAALIVVVLVSRKLRGKSMIGIRWRKRS</sequence>
<accession>A0A839DY35</accession>
<evidence type="ECO:0000313" key="3">
    <source>
        <dbReference type="EMBL" id="MBA8826872.1"/>
    </source>
</evidence>
<keyword evidence="2" id="KW-0812">Transmembrane</keyword>
<keyword evidence="2" id="KW-1133">Transmembrane helix</keyword>
<keyword evidence="4" id="KW-1185">Reference proteome</keyword>
<dbReference type="Proteomes" id="UP000569329">
    <property type="component" value="Unassembled WGS sequence"/>
</dbReference>
<gene>
    <name evidence="3" type="ORF">FHX42_004251</name>
</gene>
<dbReference type="RefSeq" id="WP_182546046.1">
    <property type="nucleotide sequence ID" value="NZ_JACGWZ010000006.1"/>
</dbReference>
<comment type="caution">
    <text evidence="3">The sequence shown here is derived from an EMBL/GenBank/DDBJ whole genome shotgun (WGS) entry which is preliminary data.</text>
</comment>
<evidence type="ECO:0000313" key="4">
    <source>
        <dbReference type="Proteomes" id="UP000569329"/>
    </source>
</evidence>